<dbReference type="RefSeq" id="WP_036721200.1">
    <property type="nucleotide sequence ID" value="NZ_JRKS01000061.1"/>
</dbReference>
<feature type="transmembrane region" description="Helical" evidence="1">
    <location>
        <begin position="18"/>
        <end position="36"/>
    </location>
</feature>
<evidence type="ECO:0000256" key="1">
    <source>
        <dbReference type="SAM" id="Phobius"/>
    </source>
</evidence>
<keyword evidence="3" id="KW-1185">Reference proteome</keyword>
<sequence length="67" mass="7490">MIAALLTGFAASPCMRVALRYCAVVLAVILFLLGNVDKWQRLKLKQAMSIKPKKLLRFCRIRIIGSA</sequence>
<reference evidence="2 3" key="2">
    <citation type="submission" date="2014-10" db="EMBL/GenBank/DDBJ databases">
        <title>Paracoccus sanguinis sp. nov., isolated from clinical specimens of New York State patients.</title>
        <authorList>
            <person name="Mingle L.A."/>
            <person name="Cole J.A."/>
            <person name="Lapierre P."/>
            <person name="Musser K.A."/>
        </authorList>
    </citation>
    <scope>NUCLEOTIDE SEQUENCE [LARGE SCALE GENOMIC DNA]</scope>
    <source>
        <strain evidence="2 3">HAMBI 3106</strain>
    </source>
</reference>
<reference evidence="2 3" key="1">
    <citation type="submission" date="2014-09" db="EMBL/GenBank/DDBJ databases">
        <authorList>
            <person name="McGinnis J.M."/>
            <person name="Wolfgang W.J."/>
        </authorList>
    </citation>
    <scope>NUCLEOTIDE SEQUENCE [LARGE SCALE GENOMIC DNA]</scope>
    <source>
        <strain evidence="2 3">HAMBI 3106</strain>
    </source>
</reference>
<evidence type="ECO:0000313" key="3">
    <source>
        <dbReference type="Proteomes" id="UP000029917"/>
    </source>
</evidence>
<dbReference type="AlphaFoldDB" id="A0A099EX31"/>
<proteinExistence type="predicted"/>
<gene>
    <name evidence="2" type="ORF">IC63_14105</name>
</gene>
<keyword evidence="1" id="KW-0472">Membrane</keyword>
<keyword evidence="1" id="KW-1133">Transmembrane helix</keyword>
<keyword evidence="1" id="KW-0812">Transmembrane</keyword>
<accession>A0A099EX31</accession>
<protein>
    <submittedName>
        <fullName evidence="2">Uncharacterized protein</fullName>
    </submittedName>
</protein>
<comment type="caution">
    <text evidence="2">The sequence shown here is derived from an EMBL/GenBank/DDBJ whole genome shotgun (WGS) entry which is preliminary data.</text>
</comment>
<dbReference type="Proteomes" id="UP000029917">
    <property type="component" value="Unassembled WGS sequence"/>
</dbReference>
<name>A0A099EX31_9RHOB</name>
<dbReference type="EMBL" id="JRKS01000061">
    <property type="protein sequence ID" value="KGJ02809.1"/>
    <property type="molecule type" value="Genomic_DNA"/>
</dbReference>
<organism evidence="2 3">
    <name type="scientific">Paracoccus sphaerophysae</name>
    <dbReference type="NCBI Taxonomy" id="690417"/>
    <lineage>
        <taxon>Bacteria</taxon>
        <taxon>Pseudomonadati</taxon>
        <taxon>Pseudomonadota</taxon>
        <taxon>Alphaproteobacteria</taxon>
        <taxon>Rhodobacterales</taxon>
        <taxon>Paracoccaceae</taxon>
        <taxon>Paracoccus</taxon>
    </lineage>
</organism>
<evidence type="ECO:0000313" key="2">
    <source>
        <dbReference type="EMBL" id="KGJ02809.1"/>
    </source>
</evidence>
<dbReference type="STRING" id="690417.IC63_14105"/>
<dbReference type="OrthoDB" id="7779135at2"/>